<gene>
    <name evidence="2" type="ORF">AYBTSS11_LOCUS21686</name>
</gene>
<dbReference type="EMBL" id="OY731404">
    <property type="protein sequence ID" value="CAJ1968386.1"/>
    <property type="molecule type" value="Genomic_DNA"/>
</dbReference>
<feature type="compositionally biased region" description="Gly residues" evidence="1">
    <location>
        <begin position="147"/>
        <end position="161"/>
    </location>
</feature>
<dbReference type="Gramene" id="rna-AYBTSS11_LOCUS21686">
    <property type="protein sequence ID" value="CAJ1968386.1"/>
    <property type="gene ID" value="gene-AYBTSS11_LOCUS21686"/>
</dbReference>
<dbReference type="AlphaFoldDB" id="A0AA86VQY9"/>
<proteinExistence type="predicted"/>
<feature type="compositionally biased region" description="Basic and acidic residues" evidence="1">
    <location>
        <begin position="117"/>
        <end position="128"/>
    </location>
</feature>
<evidence type="ECO:0000313" key="3">
    <source>
        <dbReference type="Proteomes" id="UP001189624"/>
    </source>
</evidence>
<protein>
    <submittedName>
        <fullName evidence="2">Uncharacterized protein</fullName>
    </submittedName>
</protein>
<feature type="compositionally biased region" description="Low complexity" evidence="1">
    <location>
        <begin position="77"/>
        <end position="91"/>
    </location>
</feature>
<organism evidence="2 3">
    <name type="scientific">Sphenostylis stenocarpa</name>
    <dbReference type="NCBI Taxonomy" id="92480"/>
    <lineage>
        <taxon>Eukaryota</taxon>
        <taxon>Viridiplantae</taxon>
        <taxon>Streptophyta</taxon>
        <taxon>Embryophyta</taxon>
        <taxon>Tracheophyta</taxon>
        <taxon>Spermatophyta</taxon>
        <taxon>Magnoliopsida</taxon>
        <taxon>eudicotyledons</taxon>
        <taxon>Gunneridae</taxon>
        <taxon>Pentapetalae</taxon>
        <taxon>rosids</taxon>
        <taxon>fabids</taxon>
        <taxon>Fabales</taxon>
        <taxon>Fabaceae</taxon>
        <taxon>Papilionoideae</taxon>
        <taxon>50 kb inversion clade</taxon>
        <taxon>NPAAA clade</taxon>
        <taxon>indigoferoid/millettioid clade</taxon>
        <taxon>Phaseoleae</taxon>
        <taxon>Sphenostylis</taxon>
    </lineage>
</organism>
<name>A0AA86VQY9_9FABA</name>
<evidence type="ECO:0000256" key="1">
    <source>
        <dbReference type="SAM" id="MobiDB-lite"/>
    </source>
</evidence>
<dbReference type="Proteomes" id="UP001189624">
    <property type="component" value="Chromosome 7"/>
</dbReference>
<keyword evidence="3" id="KW-1185">Reference proteome</keyword>
<reference evidence="2" key="1">
    <citation type="submission" date="2023-10" db="EMBL/GenBank/DDBJ databases">
        <authorList>
            <person name="Domelevo Entfellner J.-B."/>
        </authorList>
    </citation>
    <scope>NUCLEOTIDE SEQUENCE</scope>
</reference>
<accession>A0AA86VQY9</accession>
<evidence type="ECO:0000313" key="2">
    <source>
        <dbReference type="EMBL" id="CAJ1968386.1"/>
    </source>
</evidence>
<sequence length="161" mass="17012">MNRRGGTSEVVDLIHLEENRFNDVVANELEPRVAEEVHQVLLSPGEEIVNDDDVVATRDELIDEMAPDEARAAGDNDPLPSAGDPDGDPAGAGAGESIEVRAGEEGPGLGWAYAGERGLDDKKSRADENPDEDEQKTLLSEEIVDGSGEGSGVFDGFGGVR</sequence>
<feature type="region of interest" description="Disordered" evidence="1">
    <location>
        <begin position="59"/>
        <end position="161"/>
    </location>
</feature>